<evidence type="ECO:0000256" key="3">
    <source>
        <dbReference type="ARBA" id="ARBA00023163"/>
    </source>
</evidence>
<dbReference type="InterPro" id="IPR050397">
    <property type="entry name" value="Env_Response_Regulators"/>
</dbReference>
<dbReference type="Pfam" id="PF00027">
    <property type="entry name" value="cNMP_binding"/>
    <property type="match status" value="1"/>
</dbReference>
<organism evidence="6">
    <name type="scientific">bioreactor metagenome</name>
    <dbReference type="NCBI Taxonomy" id="1076179"/>
    <lineage>
        <taxon>unclassified sequences</taxon>
        <taxon>metagenomes</taxon>
        <taxon>ecological metagenomes</taxon>
    </lineage>
</organism>
<protein>
    <submittedName>
        <fullName evidence="6">Uncharacterized protein</fullName>
    </submittedName>
</protein>
<dbReference type="GO" id="GO:0003677">
    <property type="term" value="F:DNA binding"/>
    <property type="evidence" value="ECO:0007669"/>
    <property type="project" value="UniProtKB-KW"/>
</dbReference>
<feature type="domain" description="HTH crp-type" evidence="5">
    <location>
        <begin position="152"/>
        <end position="220"/>
    </location>
</feature>
<dbReference type="GO" id="GO:0003700">
    <property type="term" value="F:DNA-binding transcription factor activity"/>
    <property type="evidence" value="ECO:0007669"/>
    <property type="project" value="TreeGrafter"/>
</dbReference>
<dbReference type="PROSITE" id="PS51063">
    <property type="entry name" value="HTH_CRP_2"/>
    <property type="match status" value="1"/>
</dbReference>
<evidence type="ECO:0000259" key="5">
    <source>
        <dbReference type="PROSITE" id="PS51063"/>
    </source>
</evidence>
<keyword evidence="3" id="KW-0804">Transcription</keyword>
<dbReference type="Pfam" id="PF13545">
    <property type="entry name" value="HTH_Crp_2"/>
    <property type="match status" value="1"/>
</dbReference>
<dbReference type="InterPro" id="IPR012318">
    <property type="entry name" value="HTH_CRP"/>
</dbReference>
<dbReference type="PANTHER" id="PTHR24567">
    <property type="entry name" value="CRP FAMILY TRANSCRIPTIONAL REGULATORY PROTEIN"/>
    <property type="match status" value="1"/>
</dbReference>
<sequence>MNIKDFIHIIKHIGLFNTISSEELVQLFNSQNYEIKEYNKNKVIYLQNEKCTTLDIILKGSIIVQKIDNNGNVLTISTFTTGDIIGGNLLFANADIYPMTVASRSSCIILHINKDLILELCQQNKNFLIEFIKSISDKTIILTNKIKSISMKTIRQSILDFLTYEYYIQKTSKIILPISKKELAERIGVQRPSLLRELNKMRRDGLIEYDAYSITIKNIELIIKN</sequence>
<dbReference type="InterPro" id="IPR018490">
    <property type="entry name" value="cNMP-bd_dom_sf"/>
</dbReference>
<keyword evidence="2" id="KW-0238">DNA-binding</keyword>
<accession>A0A645C4R1</accession>
<comment type="caution">
    <text evidence="6">The sequence shown here is derived from an EMBL/GenBank/DDBJ whole genome shotgun (WGS) entry which is preliminary data.</text>
</comment>
<dbReference type="AlphaFoldDB" id="A0A645C4R1"/>
<evidence type="ECO:0000313" key="6">
    <source>
        <dbReference type="EMBL" id="MPM72632.1"/>
    </source>
</evidence>
<dbReference type="EMBL" id="VSSQ01024862">
    <property type="protein sequence ID" value="MPM72632.1"/>
    <property type="molecule type" value="Genomic_DNA"/>
</dbReference>
<dbReference type="SMART" id="SM00100">
    <property type="entry name" value="cNMP"/>
    <property type="match status" value="1"/>
</dbReference>
<dbReference type="GO" id="GO:0005829">
    <property type="term" value="C:cytosol"/>
    <property type="evidence" value="ECO:0007669"/>
    <property type="project" value="TreeGrafter"/>
</dbReference>
<evidence type="ECO:0000256" key="2">
    <source>
        <dbReference type="ARBA" id="ARBA00023125"/>
    </source>
</evidence>
<dbReference type="SUPFAM" id="SSF46785">
    <property type="entry name" value="Winged helix' DNA-binding domain"/>
    <property type="match status" value="1"/>
</dbReference>
<dbReference type="PROSITE" id="PS50042">
    <property type="entry name" value="CNMP_BINDING_3"/>
    <property type="match status" value="1"/>
</dbReference>
<proteinExistence type="predicted"/>
<dbReference type="Gene3D" id="2.60.120.10">
    <property type="entry name" value="Jelly Rolls"/>
    <property type="match status" value="1"/>
</dbReference>
<dbReference type="PANTHER" id="PTHR24567:SF58">
    <property type="entry name" value="CYCLIC AMP-BINDING REGULATORY PROTEIN"/>
    <property type="match status" value="1"/>
</dbReference>
<evidence type="ECO:0000256" key="1">
    <source>
        <dbReference type="ARBA" id="ARBA00023015"/>
    </source>
</evidence>
<gene>
    <name evidence="6" type="ORF">SDC9_119608</name>
</gene>
<dbReference type="InterPro" id="IPR014710">
    <property type="entry name" value="RmlC-like_jellyroll"/>
</dbReference>
<dbReference type="InterPro" id="IPR036390">
    <property type="entry name" value="WH_DNA-bd_sf"/>
</dbReference>
<reference evidence="6" key="1">
    <citation type="submission" date="2019-08" db="EMBL/GenBank/DDBJ databases">
        <authorList>
            <person name="Kucharzyk K."/>
            <person name="Murdoch R.W."/>
            <person name="Higgins S."/>
            <person name="Loffler F."/>
        </authorList>
    </citation>
    <scope>NUCLEOTIDE SEQUENCE</scope>
</reference>
<name>A0A645C4R1_9ZZZZ</name>
<evidence type="ECO:0000259" key="4">
    <source>
        <dbReference type="PROSITE" id="PS50042"/>
    </source>
</evidence>
<dbReference type="CDD" id="cd00038">
    <property type="entry name" value="CAP_ED"/>
    <property type="match status" value="1"/>
</dbReference>
<dbReference type="SUPFAM" id="SSF51206">
    <property type="entry name" value="cAMP-binding domain-like"/>
    <property type="match status" value="1"/>
</dbReference>
<feature type="domain" description="Cyclic nucleotide-binding" evidence="4">
    <location>
        <begin position="15"/>
        <end position="120"/>
    </location>
</feature>
<keyword evidence="1" id="KW-0805">Transcription regulation</keyword>
<dbReference type="InterPro" id="IPR000595">
    <property type="entry name" value="cNMP-bd_dom"/>
</dbReference>